<dbReference type="GO" id="GO:0005930">
    <property type="term" value="C:axoneme"/>
    <property type="evidence" value="ECO:0007669"/>
    <property type="project" value="TreeGrafter"/>
</dbReference>
<dbReference type="Pfam" id="PF23360">
    <property type="entry name" value="BBS7_GAE"/>
    <property type="match status" value="1"/>
</dbReference>
<dbReference type="OrthoDB" id="414590at2759"/>
<feature type="coiled-coil region" evidence="1">
    <location>
        <begin position="343"/>
        <end position="377"/>
    </location>
</feature>
<organism evidence="6 7">
    <name type="scientific">Cimex lectularius</name>
    <name type="common">Bed bug</name>
    <name type="synonym">Acanthia lectularia</name>
    <dbReference type="NCBI Taxonomy" id="79782"/>
    <lineage>
        <taxon>Eukaryota</taxon>
        <taxon>Metazoa</taxon>
        <taxon>Ecdysozoa</taxon>
        <taxon>Arthropoda</taxon>
        <taxon>Hexapoda</taxon>
        <taxon>Insecta</taxon>
        <taxon>Pterygota</taxon>
        <taxon>Neoptera</taxon>
        <taxon>Paraneoptera</taxon>
        <taxon>Hemiptera</taxon>
        <taxon>Heteroptera</taxon>
        <taxon>Panheteroptera</taxon>
        <taxon>Cimicomorpha</taxon>
        <taxon>Cimicidae</taxon>
        <taxon>Cimex</taxon>
    </lineage>
</organism>
<dbReference type="AlphaFoldDB" id="A0A8I6TLV1"/>
<dbReference type="Gene3D" id="2.130.10.10">
    <property type="entry name" value="YVTN repeat-like/Quinoprotein amine dehydrogenase"/>
    <property type="match status" value="1"/>
</dbReference>
<dbReference type="Proteomes" id="UP000494040">
    <property type="component" value="Unassembled WGS sequence"/>
</dbReference>
<dbReference type="InterPro" id="IPR056333">
    <property type="entry name" value="BBS7_pf_dom"/>
</dbReference>
<dbReference type="Pfam" id="PF23743">
    <property type="entry name" value="Beta-prop_BBS7"/>
    <property type="match status" value="1"/>
</dbReference>
<keyword evidence="1" id="KW-0175">Coiled coil</keyword>
<name>A0A8I6TLV1_CIMLE</name>
<feature type="domain" description="BBS7 beta-propeller" evidence="5">
    <location>
        <begin position="20"/>
        <end position="322"/>
    </location>
</feature>
<dbReference type="SUPFAM" id="SSF50978">
    <property type="entry name" value="WD40 repeat-like"/>
    <property type="match status" value="1"/>
</dbReference>
<evidence type="ECO:0000259" key="3">
    <source>
        <dbReference type="Pfam" id="PF23360"/>
    </source>
</evidence>
<feature type="domain" description="BBS7 platform" evidence="4">
    <location>
        <begin position="502"/>
        <end position="602"/>
    </location>
</feature>
<proteinExistence type="predicted"/>
<reference evidence="6" key="1">
    <citation type="submission" date="2022-01" db="UniProtKB">
        <authorList>
            <consortium name="EnsemblMetazoa"/>
        </authorList>
    </citation>
    <scope>IDENTIFICATION</scope>
</reference>
<evidence type="ECO:0000259" key="4">
    <source>
        <dbReference type="Pfam" id="PF23361"/>
    </source>
</evidence>
<dbReference type="Pfam" id="PF23349">
    <property type="entry name" value="BBS7_hp"/>
    <property type="match status" value="1"/>
</dbReference>
<dbReference type="EnsemblMetazoa" id="XM_024225464.1">
    <property type="protein sequence ID" value="XP_024081232.1"/>
    <property type="gene ID" value="LOC106668881"/>
</dbReference>
<evidence type="ECO:0000259" key="2">
    <source>
        <dbReference type="Pfam" id="PF23349"/>
    </source>
</evidence>
<protein>
    <recommendedName>
        <fullName evidence="8">Bardet-Biedl syndrome 7 protein homolog</fullName>
    </recommendedName>
</protein>
<keyword evidence="7" id="KW-1185">Reference proteome</keyword>
<dbReference type="KEGG" id="clec:106668881"/>
<dbReference type="GO" id="GO:0034464">
    <property type="term" value="C:BBSome"/>
    <property type="evidence" value="ECO:0007669"/>
    <property type="project" value="TreeGrafter"/>
</dbReference>
<dbReference type="OMA" id="KGEGCFK"/>
<dbReference type="GO" id="GO:0036064">
    <property type="term" value="C:ciliary basal body"/>
    <property type="evidence" value="ECO:0007669"/>
    <property type="project" value="TreeGrafter"/>
</dbReference>
<dbReference type="GO" id="GO:0060271">
    <property type="term" value="P:cilium assembly"/>
    <property type="evidence" value="ECO:0007669"/>
    <property type="project" value="TreeGrafter"/>
</dbReference>
<dbReference type="GO" id="GO:0043005">
    <property type="term" value="C:neuron projection"/>
    <property type="evidence" value="ECO:0007669"/>
    <property type="project" value="TreeGrafter"/>
</dbReference>
<dbReference type="PANTHER" id="PTHR16074:SF4">
    <property type="entry name" value="BARDET-BIEDL SYNDROME 7 PROTEIN"/>
    <property type="match status" value="1"/>
</dbReference>
<dbReference type="InterPro" id="IPR056335">
    <property type="entry name" value="BBS7_hairpin"/>
</dbReference>
<dbReference type="InterPro" id="IPR036322">
    <property type="entry name" value="WD40_repeat_dom_sf"/>
</dbReference>
<feature type="domain" description="BBS7 helical hairpin" evidence="2">
    <location>
        <begin position="606"/>
        <end position="720"/>
    </location>
</feature>
<evidence type="ECO:0000313" key="7">
    <source>
        <dbReference type="Proteomes" id="UP000494040"/>
    </source>
</evidence>
<dbReference type="GO" id="GO:0008104">
    <property type="term" value="P:intracellular protein localization"/>
    <property type="evidence" value="ECO:0007669"/>
    <property type="project" value="TreeGrafter"/>
</dbReference>
<dbReference type="Pfam" id="PF23361">
    <property type="entry name" value="BBS7_pf"/>
    <property type="match status" value="1"/>
</dbReference>
<accession>A0A8I6TLV1</accession>
<evidence type="ECO:0008006" key="8">
    <source>
        <dbReference type="Google" id="ProtNLM"/>
    </source>
</evidence>
<dbReference type="InterPro" id="IPR015943">
    <property type="entry name" value="WD40/YVTN_repeat-like_dom_sf"/>
</dbReference>
<dbReference type="GO" id="GO:0016020">
    <property type="term" value="C:membrane"/>
    <property type="evidence" value="ECO:0007669"/>
    <property type="project" value="TreeGrafter"/>
</dbReference>
<sequence length="726" mass="81854">MLEFTRVDYALLGLSSPNCMKILQNTGAKGPQKVVFSGSDGVLQVFSFKKGEMHISFKTLPGEIISCLELGGSDGGQEKIFVSSKNEVRGYTKKGKLFLGFDTNLTEPIRSMHVTGNDLLVAGSHVYNHYKDCRDVNSYLSSDTINDIVALNVEKTHRLTAILACEDRVLRVLDRSNLSQVLPLQSVPTLLSLLYDNGGTTGDNLVYAMENGQIGLVQIMRNNALMKWTIDNTKQRGAVRCMCWYDITKDGVQELIVGRDDGSIQIYGEPMERVSDNESLVEKYNYICNESITSIQAGFIGSAQFDEILATTYTGWLFGLTTEVLEKQVSLDMKNSGVSIKLSTEDKLKIERLRAEIEELERAVLKERERYQLLTQEDSIGISVTPLLKITDKMILVKEKSILQLTIETETPIDNVLLQSNVTINLLDVEQNSAVVSHSKCHKSSGNKLLATYRCQVNTTKLSISLQCSSESGTLNVYVTPQTHPKTTHLRTFTIRHLGLYSRTHDFDDTRPCNTLTLKGGFSMAEMHNWISKCLPEMSEKIPTQDNMMYNYISSFTGAIIQCTYMKGEAEFKSDDITTIAILKDFLTKEATMKKIEIELSFVINDESTKHCLSLIFPKLQLALQTQKQARLLEALKDIEINDRESILSLTPGCKEVLDQQSEISKNFKHQAFILERIEDVIMHLFIDWCRFANINGRSKLLNLKEKLRSCNLEELLEFFETSTPE</sequence>
<dbReference type="InterPro" id="IPR056334">
    <property type="entry name" value="BBS7_GAE_dom"/>
</dbReference>
<evidence type="ECO:0000256" key="1">
    <source>
        <dbReference type="SAM" id="Coils"/>
    </source>
</evidence>
<evidence type="ECO:0000313" key="6">
    <source>
        <dbReference type="EnsemblMetazoa" id="XP_024081232.1"/>
    </source>
</evidence>
<dbReference type="RefSeq" id="XP_024081232.1">
    <property type="nucleotide sequence ID" value="XM_024225464.1"/>
</dbReference>
<dbReference type="PANTHER" id="PTHR16074">
    <property type="entry name" value="BARDET-BIEDL SYNDROME 7 PROTEIN"/>
    <property type="match status" value="1"/>
</dbReference>
<dbReference type="InterPro" id="IPR056332">
    <property type="entry name" value="Beta-prop_BBS7"/>
</dbReference>
<feature type="domain" description="BBS7 GAE" evidence="3">
    <location>
        <begin position="386"/>
        <end position="493"/>
    </location>
</feature>
<evidence type="ECO:0000259" key="5">
    <source>
        <dbReference type="Pfam" id="PF23743"/>
    </source>
</evidence>
<dbReference type="GeneID" id="106668881"/>